<comment type="caution">
    <text evidence="1">The sequence shown here is derived from an EMBL/GenBank/DDBJ whole genome shotgun (WGS) entry which is preliminary data.</text>
</comment>
<sequence length="88" mass="10568">MDSISSKKYFFGEIRPLNYSLIYYPVNYHSQREDQKTSSNMVIRAIQRKLKWRWFARIKHVYCEANGVADSLATFVKMRVIRMLTELE</sequence>
<reference evidence="1 2" key="1">
    <citation type="submission" date="2023-03" db="EMBL/GenBank/DDBJ databases">
        <title>WGS of Gossypium arboreum.</title>
        <authorList>
            <person name="Yu D."/>
        </authorList>
    </citation>
    <scope>NUCLEOTIDE SEQUENCE [LARGE SCALE GENOMIC DNA]</scope>
    <source>
        <tissue evidence="1">Leaf</tissue>
    </source>
</reference>
<evidence type="ECO:0000313" key="2">
    <source>
        <dbReference type="Proteomes" id="UP001358586"/>
    </source>
</evidence>
<evidence type="ECO:0008006" key="3">
    <source>
        <dbReference type="Google" id="ProtNLM"/>
    </source>
</evidence>
<evidence type="ECO:0000313" key="1">
    <source>
        <dbReference type="EMBL" id="KAK5841869.1"/>
    </source>
</evidence>
<proteinExistence type="predicted"/>
<gene>
    <name evidence="1" type="ORF">PVK06_004193</name>
</gene>
<accession>A0ABR0QRB2</accession>
<name>A0ABR0QRB2_GOSAR</name>
<keyword evidence="2" id="KW-1185">Reference proteome</keyword>
<organism evidence="1 2">
    <name type="scientific">Gossypium arboreum</name>
    <name type="common">Tree cotton</name>
    <name type="synonym">Gossypium nanking</name>
    <dbReference type="NCBI Taxonomy" id="29729"/>
    <lineage>
        <taxon>Eukaryota</taxon>
        <taxon>Viridiplantae</taxon>
        <taxon>Streptophyta</taxon>
        <taxon>Embryophyta</taxon>
        <taxon>Tracheophyta</taxon>
        <taxon>Spermatophyta</taxon>
        <taxon>Magnoliopsida</taxon>
        <taxon>eudicotyledons</taxon>
        <taxon>Gunneridae</taxon>
        <taxon>Pentapetalae</taxon>
        <taxon>rosids</taxon>
        <taxon>malvids</taxon>
        <taxon>Malvales</taxon>
        <taxon>Malvaceae</taxon>
        <taxon>Malvoideae</taxon>
        <taxon>Gossypium</taxon>
    </lineage>
</organism>
<dbReference type="EMBL" id="JARKNE010000002">
    <property type="protein sequence ID" value="KAK5841869.1"/>
    <property type="molecule type" value="Genomic_DNA"/>
</dbReference>
<dbReference type="Proteomes" id="UP001358586">
    <property type="component" value="Chromosome 2"/>
</dbReference>
<protein>
    <recommendedName>
        <fullName evidence="3">RNase H type-1 domain-containing protein</fullName>
    </recommendedName>
</protein>